<sequence length="141" mass="16088">MSWATCYSACNNIHYSEPPLMSDGRNFTNWIPACDINTRLVKSIGISNNHDYRQHLINNADNLIAKNQLNACEHVSGNNSVYGRTTFTNGIKHIYKSVTDAHAPYGYEHSDLKSMYLTRTALNDRMRAPLLNQEQLLRMPK</sequence>
<organism evidence="1">
    <name type="scientific">viral metagenome</name>
    <dbReference type="NCBI Taxonomy" id="1070528"/>
    <lineage>
        <taxon>unclassified sequences</taxon>
        <taxon>metagenomes</taxon>
        <taxon>organismal metagenomes</taxon>
    </lineage>
</organism>
<evidence type="ECO:0000313" key="1">
    <source>
        <dbReference type="EMBL" id="QHS95654.1"/>
    </source>
</evidence>
<name>A0A6C0BVQ7_9ZZZZ</name>
<accession>A0A6C0BVQ7</accession>
<protein>
    <submittedName>
        <fullName evidence="1">Uncharacterized protein</fullName>
    </submittedName>
</protein>
<dbReference type="EMBL" id="MN739254">
    <property type="protein sequence ID" value="QHS95654.1"/>
    <property type="molecule type" value="Genomic_DNA"/>
</dbReference>
<reference evidence="1" key="1">
    <citation type="journal article" date="2020" name="Nature">
        <title>Giant virus diversity and host interactions through global metagenomics.</title>
        <authorList>
            <person name="Schulz F."/>
            <person name="Roux S."/>
            <person name="Paez-Espino D."/>
            <person name="Jungbluth S."/>
            <person name="Walsh D.A."/>
            <person name="Denef V.J."/>
            <person name="McMahon K.D."/>
            <person name="Konstantinidis K.T."/>
            <person name="Eloe-Fadrosh E.A."/>
            <person name="Kyrpides N.C."/>
            <person name="Woyke T."/>
        </authorList>
    </citation>
    <scope>NUCLEOTIDE SEQUENCE</scope>
    <source>
        <strain evidence="1">GVMAG-M-3300018868-6</strain>
    </source>
</reference>
<proteinExistence type="predicted"/>
<dbReference type="AlphaFoldDB" id="A0A6C0BVQ7"/>